<dbReference type="Pfam" id="PF02557">
    <property type="entry name" value="VanY"/>
    <property type="match status" value="1"/>
</dbReference>
<feature type="chain" id="PRO_5045366729" evidence="2">
    <location>
        <begin position="29"/>
        <end position="222"/>
    </location>
</feature>
<dbReference type="RefSeq" id="WP_255060690.1">
    <property type="nucleotide sequence ID" value="NZ_JANDBD010000005.1"/>
</dbReference>
<gene>
    <name evidence="4" type="ORF">NM203_14495</name>
</gene>
<feature type="domain" description="D-alanyl-D-alanine carboxypeptidase-like core" evidence="3">
    <location>
        <begin position="103"/>
        <end position="186"/>
    </location>
</feature>
<evidence type="ECO:0000256" key="2">
    <source>
        <dbReference type="SAM" id="SignalP"/>
    </source>
</evidence>
<dbReference type="Gene3D" id="3.30.1380.10">
    <property type="match status" value="1"/>
</dbReference>
<dbReference type="InterPro" id="IPR052179">
    <property type="entry name" value="DD-CPase-like"/>
</dbReference>
<accession>A0ABT1M3L6</accession>
<dbReference type="EMBL" id="JANDBD010000005">
    <property type="protein sequence ID" value="MCP9273397.1"/>
    <property type="molecule type" value="Genomic_DNA"/>
</dbReference>
<evidence type="ECO:0000256" key="1">
    <source>
        <dbReference type="SAM" id="MobiDB-lite"/>
    </source>
</evidence>
<organism evidence="4 5">
    <name type="scientific">Mycolicibacterium arenosum</name>
    <dbReference type="NCBI Taxonomy" id="2952157"/>
    <lineage>
        <taxon>Bacteria</taxon>
        <taxon>Bacillati</taxon>
        <taxon>Actinomycetota</taxon>
        <taxon>Actinomycetes</taxon>
        <taxon>Mycobacteriales</taxon>
        <taxon>Mycobacteriaceae</taxon>
        <taxon>Mycolicibacterium</taxon>
    </lineage>
</organism>
<feature type="signal peptide" evidence="2">
    <location>
        <begin position="1"/>
        <end position="28"/>
    </location>
</feature>
<dbReference type="PANTHER" id="PTHR34385">
    <property type="entry name" value="D-ALANYL-D-ALANINE CARBOXYPEPTIDASE"/>
    <property type="match status" value="1"/>
</dbReference>
<evidence type="ECO:0000313" key="5">
    <source>
        <dbReference type="Proteomes" id="UP001651690"/>
    </source>
</evidence>
<dbReference type="SUPFAM" id="SSF55166">
    <property type="entry name" value="Hedgehog/DD-peptidase"/>
    <property type="match status" value="1"/>
</dbReference>
<feature type="compositionally biased region" description="Low complexity" evidence="1">
    <location>
        <begin position="27"/>
        <end position="36"/>
    </location>
</feature>
<dbReference type="InterPro" id="IPR009045">
    <property type="entry name" value="Zn_M74/Hedgehog-like"/>
</dbReference>
<keyword evidence="5" id="KW-1185">Reference proteome</keyword>
<reference evidence="4 5" key="1">
    <citation type="submission" date="2022-06" db="EMBL/GenBank/DDBJ databases">
        <title>Mycolicibacterium sp. CAU 1645 isolated from seawater.</title>
        <authorList>
            <person name="Kim W."/>
        </authorList>
    </citation>
    <scope>NUCLEOTIDE SEQUENCE [LARGE SCALE GENOMIC DNA]</scope>
    <source>
        <strain evidence="4 5">CAU 1645</strain>
    </source>
</reference>
<proteinExistence type="predicted"/>
<name>A0ABT1M3L6_9MYCO</name>
<protein>
    <submittedName>
        <fullName evidence="4">M15 family metallopeptidase</fullName>
    </submittedName>
</protein>
<dbReference type="InterPro" id="IPR003709">
    <property type="entry name" value="VanY-like_core_dom"/>
</dbReference>
<feature type="region of interest" description="Disordered" evidence="1">
    <location>
        <begin position="24"/>
        <end position="71"/>
    </location>
</feature>
<dbReference type="CDD" id="cd14846">
    <property type="entry name" value="Peptidase_M15_like"/>
    <property type="match status" value="1"/>
</dbReference>
<sequence length="222" mass="22773">MAARTRSTCLVAVAAVLAACGHPPATPAAARDTAPRGGVTAVPSAPEAEPFAVGGSATPAQFAGPPADAPAIGDGAIDTWSGWLPDGRTFSPFDTSPQPIARLNPLLLKAIQDAARAAAAQGVTIVITSGWRSRGFQQRLFVDGIRQYGSQEAASQFVASADVSKHVVGEAVDIGGDGASEWMIRNGPQFGLCQIYANENWHFELATDAAGNCPPLRPNAAG</sequence>
<evidence type="ECO:0000259" key="3">
    <source>
        <dbReference type="Pfam" id="PF02557"/>
    </source>
</evidence>
<comment type="caution">
    <text evidence="4">The sequence shown here is derived from an EMBL/GenBank/DDBJ whole genome shotgun (WGS) entry which is preliminary data.</text>
</comment>
<evidence type="ECO:0000313" key="4">
    <source>
        <dbReference type="EMBL" id="MCP9273397.1"/>
    </source>
</evidence>
<keyword evidence="2" id="KW-0732">Signal</keyword>
<dbReference type="PANTHER" id="PTHR34385:SF1">
    <property type="entry name" value="PEPTIDOGLYCAN L-ALANYL-D-GLUTAMATE ENDOPEPTIDASE CWLK"/>
    <property type="match status" value="1"/>
</dbReference>
<dbReference type="PROSITE" id="PS51257">
    <property type="entry name" value="PROKAR_LIPOPROTEIN"/>
    <property type="match status" value="1"/>
</dbReference>
<dbReference type="Proteomes" id="UP001651690">
    <property type="component" value="Unassembled WGS sequence"/>
</dbReference>